<evidence type="ECO:0000313" key="4">
    <source>
        <dbReference type="WBParaSite" id="maker-uti_cns_0048518-snap-gene-0.7-mRNA-1"/>
    </source>
</evidence>
<proteinExistence type="predicted"/>
<sequence length="380" mass="43384">MNQLLIRGHAPHGRLDDSFSVSELRKPRPLYNFRLLDELEEKEKKEQQHNYHLYGKDSLVAGSEFEPAPNSLNNSAAGAAVARVQRAQRRQQLRQMQRPPSNRQLMERHLRQIYGNELFDGQQYVIKGRVGITGMPISPSVPSNSEFQAMRGRILGPLPRGTFAGTGSDDEDSEDDDDYDNSSNAVFAWCDRNNSAEDVAKTCARRAGAKITMRRGLPKWIFLYFRVRRVSWEFMVYEEKMNCSTVDLFSDNVLDRWTVKLRFKMLVDAPMKYPLMAFLSRMGLDTDPDIVFSTDGFFGDMLVGGLRSKNSIPHRQVSFNTTPEAMGLQNGDNIFVVKANSTLRNNVEAHIEMAKRRANKAEGEDDDEEEEDVEDDEEEK</sequence>
<protein>
    <submittedName>
        <fullName evidence="3 4">Ubiquitin-like domain-containing protein</fullName>
    </submittedName>
</protein>
<feature type="compositionally biased region" description="Acidic residues" evidence="1">
    <location>
        <begin position="363"/>
        <end position="380"/>
    </location>
</feature>
<feature type="region of interest" description="Disordered" evidence="1">
    <location>
        <begin position="355"/>
        <end position="380"/>
    </location>
</feature>
<keyword evidence="2" id="KW-1185">Reference proteome</keyword>
<name>A0A1I8JK19_9PLAT</name>
<accession>A0A1I8JK19</accession>
<evidence type="ECO:0000256" key="1">
    <source>
        <dbReference type="SAM" id="MobiDB-lite"/>
    </source>
</evidence>
<dbReference type="AlphaFoldDB" id="A0A1I8JK19"/>
<feature type="region of interest" description="Disordered" evidence="1">
    <location>
        <begin position="156"/>
        <end position="180"/>
    </location>
</feature>
<evidence type="ECO:0000313" key="2">
    <source>
        <dbReference type="Proteomes" id="UP000095280"/>
    </source>
</evidence>
<dbReference type="Proteomes" id="UP000095280">
    <property type="component" value="Unplaced"/>
</dbReference>
<dbReference type="WBParaSite" id="maker-uti_cns_0048519-snap-gene-0.4-mRNA-1">
    <property type="protein sequence ID" value="maker-uti_cns_0048519-snap-gene-0.4-mRNA-1"/>
    <property type="gene ID" value="maker-uti_cns_0048519-snap-gene-0.4"/>
</dbReference>
<evidence type="ECO:0000313" key="3">
    <source>
        <dbReference type="WBParaSite" id="maker-uti_cns_0048517-snap-gene-0.7-mRNA-1"/>
    </source>
</evidence>
<dbReference type="WBParaSite" id="maker-uti_cns_0048517-snap-gene-0.7-mRNA-1">
    <property type="protein sequence ID" value="maker-uti_cns_0048517-snap-gene-0.7-mRNA-1"/>
    <property type="gene ID" value="maker-uti_cns_0048517-snap-gene-0.7"/>
</dbReference>
<reference evidence="3 4" key="1">
    <citation type="submission" date="2016-11" db="UniProtKB">
        <authorList>
            <consortium name="WormBaseParasite"/>
        </authorList>
    </citation>
    <scope>IDENTIFICATION</scope>
</reference>
<organism evidence="2 3">
    <name type="scientific">Macrostomum lignano</name>
    <dbReference type="NCBI Taxonomy" id="282301"/>
    <lineage>
        <taxon>Eukaryota</taxon>
        <taxon>Metazoa</taxon>
        <taxon>Spiralia</taxon>
        <taxon>Lophotrochozoa</taxon>
        <taxon>Platyhelminthes</taxon>
        <taxon>Rhabditophora</taxon>
        <taxon>Macrostomorpha</taxon>
        <taxon>Macrostomida</taxon>
        <taxon>Macrostomidae</taxon>
        <taxon>Macrostomum</taxon>
    </lineage>
</organism>
<dbReference type="WBParaSite" id="maker-uti_cns_0048518-snap-gene-0.7-mRNA-1">
    <property type="protein sequence ID" value="maker-uti_cns_0048518-snap-gene-0.7-mRNA-1"/>
    <property type="gene ID" value="maker-uti_cns_0048518-snap-gene-0.7"/>
</dbReference>
<feature type="compositionally biased region" description="Acidic residues" evidence="1">
    <location>
        <begin position="168"/>
        <end position="180"/>
    </location>
</feature>